<protein>
    <submittedName>
        <fullName evidence="4">Vitellogenin domain-containing protein</fullName>
    </submittedName>
</protein>
<dbReference type="Proteomes" id="UP000270296">
    <property type="component" value="Unassembled WGS sequence"/>
</dbReference>
<feature type="chain" id="PRO_5043139921" evidence="1">
    <location>
        <begin position="17"/>
        <end position="225"/>
    </location>
</feature>
<dbReference type="WBParaSite" id="SBAD_0000223001-mRNA-1">
    <property type="protein sequence ID" value="SBAD_0000223001-mRNA-1"/>
    <property type="gene ID" value="SBAD_0000223001"/>
</dbReference>
<keyword evidence="3" id="KW-1185">Reference proteome</keyword>
<evidence type="ECO:0000313" key="3">
    <source>
        <dbReference type="Proteomes" id="UP000270296"/>
    </source>
</evidence>
<dbReference type="OrthoDB" id="5916685at2759"/>
<evidence type="ECO:0000313" key="2">
    <source>
        <dbReference type="EMBL" id="VDO96634.1"/>
    </source>
</evidence>
<reference evidence="4" key="1">
    <citation type="submission" date="2016-06" db="UniProtKB">
        <authorList>
            <consortium name="WormBaseParasite"/>
        </authorList>
    </citation>
    <scope>IDENTIFICATION</scope>
</reference>
<dbReference type="AlphaFoldDB" id="A0A183IET3"/>
<organism evidence="4">
    <name type="scientific">Soboliphyme baturini</name>
    <dbReference type="NCBI Taxonomy" id="241478"/>
    <lineage>
        <taxon>Eukaryota</taxon>
        <taxon>Metazoa</taxon>
        <taxon>Ecdysozoa</taxon>
        <taxon>Nematoda</taxon>
        <taxon>Enoplea</taxon>
        <taxon>Dorylaimia</taxon>
        <taxon>Dioctophymatida</taxon>
        <taxon>Dioctophymatoidea</taxon>
        <taxon>Soboliphymatidae</taxon>
        <taxon>Soboliphyme</taxon>
    </lineage>
</organism>
<name>A0A183IET3_9BILA</name>
<proteinExistence type="predicted"/>
<keyword evidence="1" id="KW-0732">Signal</keyword>
<accession>A0A183IET3</accession>
<feature type="signal peptide" evidence="1">
    <location>
        <begin position="1"/>
        <end position="16"/>
    </location>
</feature>
<sequence length="225" mass="25545">MRCVALSFFLISSCFADLYFMIEKAKVFQCGGTNAIELKEKDIRATDSQGREVHYFKAPGEVVVTFRNIRVRQPMKNLAGDLSVNLQVPLGDSPLGFRWDIPYSAVPQKKLIGGYTCDEQSGYIKEGNRNICRYCNLCMTTATVEQKLSTNQRFLPNLGRNEEKFSRICGNIKPTVYQMTRTIKLPSKEELKRLVEEKSSKIENTLKNKLNIGVSEDAYELTFAS</sequence>
<gene>
    <name evidence="2" type="ORF">SBAD_LOCUS2127</name>
</gene>
<reference evidence="2 3" key="2">
    <citation type="submission" date="2018-11" db="EMBL/GenBank/DDBJ databases">
        <authorList>
            <consortium name="Pathogen Informatics"/>
        </authorList>
    </citation>
    <scope>NUCLEOTIDE SEQUENCE [LARGE SCALE GENOMIC DNA]</scope>
</reference>
<dbReference type="EMBL" id="UZAM01007096">
    <property type="protein sequence ID" value="VDO96634.1"/>
    <property type="molecule type" value="Genomic_DNA"/>
</dbReference>
<evidence type="ECO:0000313" key="4">
    <source>
        <dbReference type="WBParaSite" id="SBAD_0000223001-mRNA-1"/>
    </source>
</evidence>
<evidence type="ECO:0000256" key="1">
    <source>
        <dbReference type="SAM" id="SignalP"/>
    </source>
</evidence>